<reference evidence="5" key="1">
    <citation type="submission" date="2025-08" db="UniProtKB">
        <authorList>
            <consortium name="RefSeq"/>
        </authorList>
    </citation>
    <scope>IDENTIFICATION</scope>
    <source>
        <tissue evidence="5">Kidney</tissue>
    </source>
</reference>
<feature type="domain" description="SPATA31" evidence="3">
    <location>
        <begin position="35"/>
        <end position="316"/>
    </location>
</feature>
<evidence type="ECO:0000313" key="5">
    <source>
        <dbReference type="RefSeq" id="XP_012873836.1"/>
    </source>
</evidence>
<dbReference type="Pfam" id="PF14650">
    <property type="entry name" value="FAM75"/>
    <property type="match status" value="1"/>
</dbReference>
<organism evidence="4 5">
    <name type="scientific">Dipodomys ordii</name>
    <name type="common">Ord's kangaroo rat</name>
    <dbReference type="NCBI Taxonomy" id="10020"/>
    <lineage>
        <taxon>Eukaryota</taxon>
        <taxon>Metazoa</taxon>
        <taxon>Chordata</taxon>
        <taxon>Craniata</taxon>
        <taxon>Vertebrata</taxon>
        <taxon>Euteleostomi</taxon>
        <taxon>Mammalia</taxon>
        <taxon>Eutheria</taxon>
        <taxon>Euarchontoglires</taxon>
        <taxon>Glires</taxon>
        <taxon>Rodentia</taxon>
        <taxon>Castorimorpha</taxon>
        <taxon>Heteromyidae</taxon>
        <taxon>Dipodomyinae</taxon>
        <taxon>Dipodomys</taxon>
    </lineage>
</organism>
<sequence>MFMQPFGSMQTFKSPPNQSDDIPPFRKLLCPDPLCPICNRTTAKAQLESPLPVVAPSGSQLCNCGVCFHTPQPQSGTQLLTPSQIGALEYNILQKVQKNIWGLPPVIQKSQEDFCPPAPHFSFVKQACKAHDSSVSILPGDFPLDDELRKKLEHHLRKRLIQHRWGLPDRIVSSLSSMIPLTEISQDTEEKSSRGLACIPVFTHPSSKNLSKVEPKQLERQLCERSSEMPPLEQDVREQGHGSQTGKNARPLSPAKVVPAPDTHTDQERPVDSHSGHHSTTLEASQHRKEALEAHLSKKFDEISKGQIPEIVQSSRHSVKVNVCEHLLSQVKDLVPLERKDSIFSSFPYGKRQKILEDHIKIFHWRMVNGLPQKVQESIEIFNVKEPQTNSYLQIPSSDVLISEADSKIEAPGPLIGPSNTFHEDTMRTANVPVVDNCLSATVPVGKRGQETVKKSRFYTSLQFAVEDGKLKALSHTNNSGDKAVHRQAGTEPEILDKSEGSSNNTKKFQRKMKNLEHFLMTDKSKELIKAGKHPNFQSQPNNLMTPVTKVNSQKVETTLTTKMSLTRISVPDSISIEELKSKLIDELKLILEDRKQRQVQEAPADPPPTSDKETIQTLLTHHQGVPSGDTAAFQVFHVQSCRRGSSMQQQQPEPWVPSHIIPKCQAKNSPPTMQTSLTHHQVVSTGDTAASQVLYVQLHNRRTSMEEQEEPSHIMFKCQAKNSPSTTERVSPKVSKVHEPGRGDARLEKSQLSRLPPDRAEKTLGSKSSPALSQKRQPPSESSFRNQIKRFFQWLSPGTKLKGQEVSPGKDSSSLSLQARGLGKAAFSRNTKAVEKQGCSRHSVDVTCSRGPPSSFVKAGKTQQEVELKIPTEKPERHSSNDKATYSTVTNNPSSQKATTAAQSNPTRNRCIKDRGRQPQKNMPSQDKAFRQKHPQSVPHKEPGPKPTPTTHKRQLGQLPPAAPVFAEGTVLGDLSLLFKQKRLFQNFQRGRFLPPK</sequence>
<proteinExistence type="inferred from homology"/>
<evidence type="ECO:0000256" key="2">
    <source>
        <dbReference type="SAM" id="MobiDB-lite"/>
    </source>
</evidence>
<feature type="region of interest" description="Disordered" evidence="2">
    <location>
        <begin position="477"/>
        <end position="506"/>
    </location>
</feature>
<dbReference type="InterPro" id="IPR039509">
    <property type="entry name" value="SPATA31"/>
</dbReference>
<dbReference type="AlphaFoldDB" id="A0A1S3FBB9"/>
<feature type="compositionally biased region" description="Polar residues" evidence="2">
    <location>
        <begin position="766"/>
        <end position="786"/>
    </location>
</feature>
<evidence type="ECO:0000259" key="3">
    <source>
        <dbReference type="Pfam" id="PF14650"/>
    </source>
</evidence>
<feature type="compositionally biased region" description="Basic and acidic residues" evidence="2">
    <location>
        <begin position="737"/>
        <end position="765"/>
    </location>
</feature>
<accession>A0A1S3FBB9</accession>
<feature type="compositionally biased region" description="Polar residues" evidence="2">
    <location>
        <begin position="883"/>
        <end position="909"/>
    </location>
</feature>
<feature type="region of interest" description="Disordered" evidence="2">
    <location>
        <begin position="208"/>
        <end position="289"/>
    </location>
</feature>
<dbReference type="Proteomes" id="UP000081671">
    <property type="component" value="Unplaced"/>
</dbReference>
<feature type="compositionally biased region" description="Basic and acidic residues" evidence="2">
    <location>
        <begin position="211"/>
        <end position="227"/>
    </location>
</feature>
<feature type="compositionally biased region" description="Basic and acidic residues" evidence="2">
    <location>
        <begin position="263"/>
        <end position="275"/>
    </location>
</feature>
<dbReference type="RefSeq" id="XP_012873836.1">
    <property type="nucleotide sequence ID" value="XM_013018382.1"/>
</dbReference>
<feature type="region of interest" description="Disordered" evidence="2">
    <location>
        <begin position="720"/>
        <end position="786"/>
    </location>
</feature>
<dbReference type="KEGG" id="dord:105987183"/>
<evidence type="ECO:0000256" key="1">
    <source>
        <dbReference type="ARBA" id="ARBA00035009"/>
    </source>
</evidence>
<dbReference type="OrthoDB" id="9633439at2759"/>
<feature type="region of interest" description="Disordered" evidence="2">
    <location>
        <begin position="835"/>
        <end position="958"/>
    </location>
</feature>
<dbReference type="GeneID" id="105987183"/>
<dbReference type="InParanoid" id="A0A1S3FBB9"/>
<gene>
    <name evidence="5" type="primary">LOC105987183</name>
</gene>
<feature type="compositionally biased region" description="Basic and acidic residues" evidence="2">
    <location>
        <begin position="865"/>
        <end position="882"/>
    </location>
</feature>
<dbReference type="PANTHER" id="PTHR21859:SF12">
    <property type="entry name" value="SPERMATOGENESIS-ASSOCIATED PROTEIN 31D1"/>
    <property type="match status" value="1"/>
</dbReference>
<comment type="similarity">
    <text evidence="1">Belongs to the SPATA31 family.</text>
</comment>
<keyword evidence="4" id="KW-1185">Reference proteome</keyword>
<name>A0A1S3FBB9_DIPOR</name>
<evidence type="ECO:0000313" key="4">
    <source>
        <dbReference type="Proteomes" id="UP000081671"/>
    </source>
</evidence>
<feature type="compositionally biased region" description="Polar residues" evidence="2">
    <location>
        <begin position="721"/>
        <end position="730"/>
    </location>
</feature>
<protein>
    <submittedName>
        <fullName evidence="5">Spermatogenesis-associated protein 31D1-like</fullName>
    </submittedName>
</protein>
<dbReference type="PANTHER" id="PTHR21859">
    <property type="entry name" value="ACROSOME-SPECIFIC PROTEIN"/>
    <property type="match status" value="1"/>
</dbReference>